<keyword evidence="2" id="KW-1185">Reference proteome</keyword>
<reference evidence="2" key="1">
    <citation type="journal article" date="2011" name="Nature">
        <title>Genome sequence and analysis of the tuber crop potato.</title>
        <authorList>
            <consortium name="The Potato Genome Sequencing Consortium"/>
        </authorList>
    </citation>
    <scope>NUCLEOTIDE SEQUENCE [LARGE SCALE GENOMIC DNA]</scope>
    <source>
        <strain evidence="2">cv. DM1-3 516 R44</strain>
    </source>
</reference>
<name>M1DEH2_SOLTU</name>
<accession>M1DEH2</accession>
<reference evidence="1" key="2">
    <citation type="submission" date="2015-06" db="UniProtKB">
        <authorList>
            <consortium name="EnsemblPlants"/>
        </authorList>
    </citation>
    <scope>IDENTIFICATION</scope>
    <source>
        <strain evidence="1">DM1-3 516 R44</strain>
    </source>
</reference>
<sequence>MSSQETSDSFFDGSIEFGITFVKVLSLKRPPFKGRGCRLSDLRFCDARAFSGVHKAFATSERGFDLPFSESNSHFSFLNLGNPW</sequence>
<dbReference type="Gramene" id="PGSC0003DMT400087754">
    <property type="protein sequence ID" value="PGSC0003DMT400087754"/>
    <property type="gene ID" value="PGSC0003DMG400037325"/>
</dbReference>
<dbReference type="HOGENOM" id="CLU_2531870_0_0_1"/>
<proteinExistence type="predicted"/>
<dbReference type="PaxDb" id="4113-PGSC0003DMT400087754"/>
<protein>
    <submittedName>
        <fullName evidence="1">Uncharacterized protein</fullName>
    </submittedName>
</protein>
<evidence type="ECO:0000313" key="2">
    <source>
        <dbReference type="Proteomes" id="UP000011115"/>
    </source>
</evidence>
<dbReference type="InParanoid" id="M1DEH2"/>
<dbReference type="AlphaFoldDB" id="M1DEH2"/>
<dbReference type="Proteomes" id="UP000011115">
    <property type="component" value="Unassembled WGS sequence"/>
</dbReference>
<dbReference type="EnsemblPlants" id="PGSC0003DMT400087754">
    <property type="protein sequence ID" value="PGSC0003DMT400087754"/>
    <property type="gene ID" value="PGSC0003DMG400037325"/>
</dbReference>
<evidence type="ECO:0000313" key="1">
    <source>
        <dbReference type="EnsemblPlants" id="PGSC0003DMT400087754"/>
    </source>
</evidence>
<organism evidence="1 2">
    <name type="scientific">Solanum tuberosum</name>
    <name type="common">Potato</name>
    <dbReference type="NCBI Taxonomy" id="4113"/>
    <lineage>
        <taxon>Eukaryota</taxon>
        <taxon>Viridiplantae</taxon>
        <taxon>Streptophyta</taxon>
        <taxon>Embryophyta</taxon>
        <taxon>Tracheophyta</taxon>
        <taxon>Spermatophyta</taxon>
        <taxon>Magnoliopsida</taxon>
        <taxon>eudicotyledons</taxon>
        <taxon>Gunneridae</taxon>
        <taxon>Pentapetalae</taxon>
        <taxon>asterids</taxon>
        <taxon>lamiids</taxon>
        <taxon>Solanales</taxon>
        <taxon>Solanaceae</taxon>
        <taxon>Solanoideae</taxon>
        <taxon>Solaneae</taxon>
        <taxon>Solanum</taxon>
    </lineage>
</organism>